<dbReference type="EC" id="2.7.7.65" evidence="1"/>
<protein>
    <recommendedName>
        <fullName evidence="1">diguanylate cyclase</fullName>
        <ecNumber evidence="1">2.7.7.65</ecNumber>
    </recommendedName>
</protein>
<dbReference type="SMART" id="SM00267">
    <property type="entry name" value="GGDEF"/>
    <property type="match status" value="1"/>
</dbReference>
<dbReference type="PANTHER" id="PTHR45138:SF9">
    <property type="entry name" value="DIGUANYLATE CYCLASE DGCM-RELATED"/>
    <property type="match status" value="1"/>
</dbReference>
<dbReference type="PROSITE" id="PS50887">
    <property type="entry name" value="GGDEF"/>
    <property type="match status" value="1"/>
</dbReference>
<feature type="coiled-coil region" evidence="3">
    <location>
        <begin position="307"/>
        <end position="345"/>
    </location>
</feature>
<dbReference type="NCBIfam" id="TIGR00254">
    <property type="entry name" value="GGDEF"/>
    <property type="match status" value="1"/>
</dbReference>
<dbReference type="InterPro" id="IPR029787">
    <property type="entry name" value="Nucleotide_cyclase"/>
</dbReference>
<evidence type="ECO:0000313" key="6">
    <source>
        <dbReference type="Proteomes" id="UP000664882"/>
    </source>
</evidence>
<dbReference type="EMBL" id="JAGDFX010000021">
    <property type="protein sequence ID" value="MBO1520593.1"/>
    <property type="molecule type" value="Genomic_DNA"/>
</dbReference>
<dbReference type="RefSeq" id="WP_208006463.1">
    <property type="nucleotide sequence ID" value="NZ_JAGDFX010000021.1"/>
</dbReference>
<reference evidence="5 6" key="1">
    <citation type="submission" date="2021-03" db="EMBL/GenBank/DDBJ databases">
        <title>Oceanisphaera sp. nov., isolated from the intestine.</title>
        <authorList>
            <person name="Zhao L.-H."/>
            <person name="Shi L.-F."/>
        </authorList>
    </citation>
    <scope>NUCLEOTIDE SEQUENCE [LARGE SCALE GENOMIC DNA]</scope>
    <source>
        <strain evidence="5 6">DM8</strain>
    </source>
</reference>
<comment type="catalytic activity">
    <reaction evidence="2">
        <text>2 GTP = 3',3'-c-di-GMP + 2 diphosphate</text>
        <dbReference type="Rhea" id="RHEA:24898"/>
        <dbReference type="ChEBI" id="CHEBI:33019"/>
        <dbReference type="ChEBI" id="CHEBI:37565"/>
        <dbReference type="ChEBI" id="CHEBI:58805"/>
        <dbReference type="EC" id="2.7.7.65"/>
    </reaction>
</comment>
<dbReference type="InterPro" id="IPR048516">
    <property type="entry name" value="DGCcoil"/>
</dbReference>
<name>A0ABS3NJL4_9GAMM</name>
<dbReference type="Pfam" id="PF20975">
    <property type="entry name" value="DGCcoil"/>
    <property type="match status" value="1"/>
</dbReference>
<dbReference type="InterPro" id="IPR043128">
    <property type="entry name" value="Rev_trsase/Diguanyl_cyclase"/>
</dbReference>
<organism evidence="5 6">
    <name type="scientific">Oceanisphaera pacifica</name>
    <dbReference type="NCBI Taxonomy" id="2818389"/>
    <lineage>
        <taxon>Bacteria</taxon>
        <taxon>Pseudomonadati</taxon>
        <taxon>Pseudomonadota</taxon>
        <taxon>Gammaproteobacteria</taxon>
        <taxon>Aeromonadales</taxon>
        <taxon>Aeromonadaceae</taxon>
        <taxon>Oceanisphaera</taxon>
    </lineage>
</organism>
<dbReference type="Proteomes" id="UP000664882">
    <property type="component" value="Unassembled WGS sequence"/>
</dbReference>
<evidence type="ECO:0000256" key="3">
    <source>
        <dbReference type="SAM" id="Coils"/>
    </source>
</evidence>
<evidence type="ECO:0000313" key="5">
    <source>
        <dbReference type="EMBL" id="MBO1520593.1"/>
    </source>
</evidence>
<dbReference type="PANTHER" id="PTHR45138">
    <property type="entry name" value="REGULATORY COMPONENTS OF SENSORY TRANSDUCTION SYSTEM"/>
    <property type="match status" value="1"/>
</dbReference>
<proteinExistence type="predicted"/>
<gene>
    <name evidence="5" type="ORF">J3U76_13320</name>
</gene>
<comment type="caution">
    <text evidence="5">The sequence shown here is derived from an EMBL/GenBank/DDBJ whole genome shotgun (WGS) entry which is preliminary data.</text>
</comment>
<dbReference type="SUPFAM" id="SSF55073">
    <property type="entry name" value="Nucleotide cyclase"/>
    <property type="match status" value="1"/>
</dbReference>
<feature type="domain" description="GGDEF" evidence="4">
    <location>
        <begin position="372"/>
        <end position="502"/>
    </location>
</feature>
<feature type="coiled-coil region" evidence="3">
    <location>
        <begin position="70"/>
        <end position="107"/>
    </location>
</feature>
<keyword evidence="6" id="KW-1185">Reference proteome</keyword>
<accession>A0ABS3NJL4</accession>
<dbReference type="InterPro" id="IPR050469">
    <property type="entry name" value="Diguanylate_Cyclase"/>
</dbReference>
<sequence>MINFDNKQMLKELASVINQLETVQTELQQPSALSAPAPTVVRLASQWHKMVTGDQASSVATQPEQQAQLSNALAQQLDRLRNSHGRLEQLQHDNQQKLQQASALLLESGFSPPQANEALLAWSSGAASHQNQLIQLLDYYQVALTNSMASNIAQQDERQKNQHKLCSRLLQLIDDLHFSGPIATELARLREQLQQEVDPDVLPHICIQLIDLTIEGCRFERRNSTLFLANLNEHLEEVHRHFSITCSEGQSLFEARTHHGNHIAGELRAIGEHLFNQTNDQLKADIHLRMRSINHILSQSERLQEREQTLLKRMGEMDKQLQTLKQEAEQYKQQLNAQNDKLFIDSLTQVHNRAGMDQRLDIEYRQWRRYEKPLCMVLLDIDHFKEINDEYGHLAGDKALRLIARTLKKSLRETDFIARFGGEEFIILLNGISQEDLDKPLQKLREKVKSIPFRFKTNSVTITVSLGATLFKTGDSIHSAIERADQALYRAKHAGRDQLVID</sequence>
<dbReference type="InterPro" id="IPR000160">
    <property type="entry name" value="GGDEF_dom"/>
</dbReference>
<keyword evidence="3" id="KW-0175">Coiled coil</keyword>
<evidence type="ECO:0000259" key="4">
    <source>
        <dbReference type="PROSITE" id="PS50887"/>
    </source>
</evidence>
<evidence type="ECO:0000256" key="1">
    <source>
        <dbReference type="ARBA" id="ARBA00012528"/>
    </source>
</evidence>
<dbReference type="CDD" id="cd01949">
    <property type="entry name" value="GGDEF"/>
    <property type="match status" value="1"/>
</dbReference>
<evidence type="ECO:0000256" key="2">
    <source>
        <dbReference type="ARBA" id="ARBA00034247"/>
    </source>
</evidence>
<dbReference type="Pfam" id="PF00990">
    <property type="entry name" value="GGDEF"/>
    <property type="match status" value="1"/>
</dbReference>
<dbReference type="Gene3D" id="3.30.70.270">
    <property type="match status" value="1"/>
</dbReference>